<evidence type="ECO:0000313" key="1">
    <source>
        <dbReference type="EMBL" id="GME83597.1"/>
    </source>
</evidence>
<organism evidence="1 2">
    <name type="scientific">Ambrosiozyma monospora</name>
    <name type="common">Yeast</name>
    <name type="synonym">Endomycopsis monosporus</name>
    <dbReference type="NCBI Taxonomy" id="43982"/>
    <lineage>
        <taxon>Eukaryota</taxon>
        <taxon>Fungi</taxon>
        <taxon>Dikarya</taxon>
        <taxon>Ascomycota</taxon>
        <taxon>Saccharomycotina</taxon>
        <taxon>Pichiomycetes</taxon>
        <taxon>Pichiales</taxon>
        <taxon>Pichiaceae</taxon>
        <taxon>Ambrosiozyma</taxon>
    </lineage>
</organism>
<dbReference type="EMBL" id="BSXS01004856">
    <property type="protein sequence ID" value="GME83597.1"/>
    <property type="molecule type" value="Genomic_DNA"/>
</dbReference>
<keyword evidence="2" id="KW-1185">Reference proteome</keyword>
<protein>
    <submittedName>
        <fullName evidence="1">Unnamed protein product</fullName>
    </submittedName>
</protein>
<name>A0ACB5T894_AMBMO</name>
<dbReference type="Proteomes" id="UP001165064">
    <property type="component" value="Unassembled WGS sequence"/>
</dbReference>
<accession>A0ACB5T894</accession>
<sequence length="131" mass="14535">MEQDSQLMKNPDENSSCCLHETVAKLKLEPEKADDTLENNTSSGFLKDGELSTNSVNDTSSFSTEKLGNKRKIMSNSSSSAVNVLEITRSLPLEVRCLVLKHAILRSIRPLSYLLTFISSIMIVLMILQNS</sequence>
<evidence type="ECO:0000313" key="2">
    <source>
        <dbReference type="Proteomes" id="UP001165064"/>
    </source>
</evidence>
<reference evidence="1" key="1">
    <citation type="submission" date="2023-04" db="EMBL/GenBank/DDBJ databases">
        <title>Ambrosiozyma monospora NBRC 10751.</title>
        <authorList>
            <person name="Ichikawa N."/>
            <person name="Sato H."/>
            <person name="Tonouchi N."/>
        </authorList>
    </citation>
    <scope>NUCLEOTIDE SEQUENCE</scope>
    <source>
        <strain evidence="1">NBRC 10751</strain>
    </source>
</reference>
<gene>
    <name evidence="1" type="ORF">Amon02_000627800</name>
</gene>
<comment type="caution">
    <text evidence="1">The sequence shown here is derived from an EMBL/GenBank/DDBJ whole genome shotgun (WGS) entry which is preliminary data.</text>
</comment>
<proteinExistence type="predicted"/>